<proteinExistence type="predicted"/>
<comment type="caution">
    <text evidence="1">The sequence shown here is derived from an EMBL/GenBank/DDBJ whole genome shotgun (WGS) entry which is preliminary data.</text>
</comment>
<keyword evidence="2" id="KW-1185">Reference proteome</keyword>
<accession>A0ABV0XYA7</accession>
<evidence type="ECO:0000313" key="1">
    <source>
        <dbReference type="EMBL" id="MEQ2286492.1"/>
    </source>
</evidence>
<evidence type="ECO:0000313" key="2">
    <source>
        <dbReference type="Proteomes" id="UP001469553"/>
    </source>
</evidence>
<name>A0ABV0XYA7_9TELE</name>
<reference evidence="1 2" key="1">
    <citation type="submission" date="2021-06" db="EMBL/GenBank/DDBJ databases">
        <authorList>
            <person name="Palmer J.M."/>
        </authorList>
    </citation>
    <scope>NUCLEOTIDE SEQUENCE [LARGE SCALE GENOMIC DNA]</scope>
    <source>
        <strain evidence="1 2">AS_MEX2019</strain>
        <tissue evidence="1">Muscle</tissue>
    </source>
</reference>
<gene>
    <name evidence="1" type="ORF">AMECASPLE_003007</name>
</gene>
<dbReference type="EMBL" id="JAHRIP010018925">
    <property type="protein sequence ID" value="MEQ2286492.1"/>
    <property type="molecule type" value="Genomic_DNA"/>
</dbReference>
<dbReference type="Proteomes" id="UP001469553">
    <property type="component" value="Unassembled WGS sequence"/>
</dbReference>
<organism evidence="1 2">
    <name type="scientific">Ameca splendens</name>
    <dbReference type="NCBI Taxonomy" id="208324"/>
    <lineage>
        <taxon>Eukaryota</taxon>
        <taxon>Metazoa</taxon>
        <taxon>Chordata</taxon>
        <taxon>Craniata</taxon>
        <taxon>Vertebrata</taxon>
        <taxon>Euteleostomi</taxon>
        <taxon>Actinopterygii</taxon>
        <taxon>Neopterygii</taxon>
        <taxon>Teleostei</taxon>
        <taxon>Neoteleostei</taxon>
        <taxon>Acanthomorphata</taxon>
        <taxon>Ovalentaria</taxon>
        <taxon>Atherinomorphae</taxon>
        <taxon>Cyprinodontiformes</taxon>
        <taxon>Goodeidae</taxon>
        <taxon>Ameca</taxon>
    </lineage>
</organism>
<protein>
    <submittedName>
        <fullName evidence="1">Uncharacterized protein</fullName>
    </submittedName>
</protein>
<sequence>MWRYDRRYDKAACGSDSSYIWITSTSWKTLQEIKRGCREQERMVKETRTTADSLCSYFIHHCVYSMSPSVTEAQGFPRFLPSYTHFPSSLVILLEFLQI</sequence>